<proteinExistence type="predicted"/>
<reference evidence="2 3" key="1">
    <citation type="journal article" date="2012" name="J. Bacteriol.">
        <title>Draft Genome Sequence of Oceaniovalibus guishaninsula JLT2003T.</title>
        <authorList>
            <person name="Tang K."/>
            <person name="Liu K."/>
            <person name="Jiao N."/>
        </authorList>
    </citation>
    <scope>NUCLEOTIDE SEQUENCE [LARGE SCALE GENOMIC DNA]</scope>
    <source>
        <strain evidence="2 3">JLT2003</strain>
    </source>
</reference>
<evidence type="ECO:0000256" key="1">
    <source>
        <dbReference type="SAM" id="Phobius"/>
    </source>
</evidence>
<organism evidence="2 3">
    <name type="scientific">Oceaniovalibus guishaninsula JLT2003</name>
    <dbReference type="NCBI Taxonomy" id="1231392"/>
    <lineage>
        <taxon>Bacteria</taxon>
        <taxon>Pseudomonadati</taxon>
        <taxon>Pseudomonadota</taxon>
        <taxon>Alphaproteobacteria</taxon>
        <taxon>Rhodobacterales</taxon>
        <taxon>Roseobacteraceae</taxon>
        <taxon>Oceaniovalibus</taxon>
    </lineage>
</organism>
<comment type="caution">
    <text evidence="2">The sequence shown here is derived from an EMBL/GenBank/DDBJ whole genome shotgun (WGS) entry which is preliminary data.</text>
</comment>
<evidence type="ECO:0000313" key="3">
    <source>
        <dbReference type="Proteomes" id="UP000006765"/>
    </source>
</evidence>
<sequence>MRGRGVASRHVLSRPGPMTWSGGLLWLALALLAIVALGVWNVAWVIRAFRLRHKGRDEDPDDGRGGR</sequence>
<keyword evidence="1" id="KW-0472">Membrane</keyword>
<keyword evidence="1" id="KW-1133">Transmembrane helix</keyword>
<dbReference type="EMBL" id="AMGO01000007">
    <property type="protein sequence ID" value="EKE45311.1"/>
    <property type="molecule type" value="Genomic_DNA"/>
</dbReference>
<keyword evidence="3" id="KW-1185">Reference proteome</keyword>
<feature type="transmembrane region" description="Helical" evidence="1">
    <location>
        <begin position="24"/>
        <end position="46"/>
    </location>
</feature>
<accession>K2GRQ5</accession>
<keyword evidence="1" id="KW-0812">Transmembrane</keyword>
<gene>
    <name evidence="2" type="ORF">OCGS_0401</name>
</gene>
<name>K2GRQ5_9RHOB</name>
<evidence type="ECO:0000313" key="2">
    <source>
        <dbReference type="EMBL" id="EKE45311.1"/>
    </source>
</evidence>
<protein>
    <submittedName>
        <fullName evidence="2">Uncharacterized protein</fullName>
    </submittedName>
</protein>
<dbReference type="STRING" id="1231392.OCGS_0401"/>
<dbReference type="AlphaFoldDB" id="K2GRQ5"/>
<dbReference type="Proteomes" id="UP000006765">
    <property type="component" value="Unassembled WGS sequence"/>
</dbReference>